<dbReference type="FunCoup" id="E0W0I1">
    <property type="interactions" value="1002"/>
</dbReference>
<dbReference type="InterPro" id="IPR014830">
    <property type="entry name" value="Glycolipid_transfer_prot_dom"/>
</dbReference>
<dbReference type="GO" id="GO:0016020">
    <property type="term" value="C:membrane"/>
    <property type="evidence" value="ECO:0007669"/>
    <property type="project" value="TreeGrafter"/>
</dbReference>
<reference evidence="4" key="3">
    <citation type="submission" date="2020-05" db="UniProtKB">
        <authorList>
            <consortium name="EnsemblMetazoa"/>
        </authorList>
    </citation>
    <scope>IDENTIFICATION</scope>
    <source>
        <strain evidence="4">USDA</strain>
    </source>
</reference>
<name>E0W0I1_PEDHC</name>
<proteinExistence type="predicted"/>
<dbReference type="GO" id="GO:0005829">
    <property type="term" value="C:cytosol"/>
    <property type="evidence" value="ECO:0007669"/>
    <property type="project" value="TreeGrafter"/>
</dbReference>
<dbReference type="FunFam" id="1.10.3520.10:FF:000001">
    <property type="entry name" value="Pleckstrin domain-containing family A member 8"/>
    <property type="match status" value="1"/>
</dbReference>
<protein>
    <submittedName>
        <fullName evidence="3 4">Glycolipid transfer protein, putative</fullName>
    </submittedName>
</protein>
<dbReference type="VEuPathDB" id="VectorBase:PHUM555750"/>
<evidence type="ECO:0000313" key="3">
    <source>
        <dbReference type="EMBL" id="EEB19137.1"/>
    </source>
</evidence>
<dbReference type="GeneID" id="8234656"/>
<dbReference type="KEGG" id="phu:Phum_PHUM555750"/>
<gene>
    <name evidence="4" type="primary">8234656</name>
    <name evidence="3" type="ORF">Phum_PHUM555750</name>
</gene>
<dbReference type="Pfam" id="PF08718">
    <property type="entry name" value="GLTP"/>
    <property type="match status" value="1"/>
</dbReference>
<dbReference type="PANTHER" id="PTHR10219">
    <property type="entry name" value="GLYCOLIPID TRANSFER PROTEIN-RELATED"/>
    <property type="match status" value="1"/>
</dbReference>
<dbReference type="OrthoDB" id="205255at2759"/>
<dbReference type="GO" id="GO:1902387">
    <property type="term" value="F:ceramide 1-phosphate binding"/>
    <property type="evidence" value="ECO:0007669"/>
    <property type="project" value="TreeGrafter"/>
</dbReference>
<evidence type="ECO:0000259" key="2">
    <source>
        <dbReference type="Pfam" id="PF08718"/>
    </source>
</evidence>
<organism>
    <name type="scientific">Pediculus humanus subsp. corporis</name>
    <name type="common">Body louse</name>
    <dbReference type="NCBI Taxonomy" id="121224"/>
    <lineage>
        <taxon>Eukaryota</taxon>
        <taxon>Metazoa</taxon>
        <taxon>Ecdysozoa</taxon>
        <taxon>Arthropoda</taxon>
        <taxon>Hexapoda</taxon>
        <taxon>Insecta</taxon>
        <taxon>Pterygota</taxon>
        <taxon>Neoptera</taxon>
        <taxon>Paraneoptera</taxon>
        <taxon>Psocodea</taxon>
        <taxon>Troctomorpha</taxon>
        <taxon>Phthiraptera</taxon>
        <taxon>Anoplura</taxon>
        <taxon>Pediculidae</taxon>
        <taxon>Pediculus</taxon>
    </lineage>
</organism>
<dbReference type="EMBL" id="DS235860">
    <property type="protein sequence ID" value="EEB19137.1"/>
    <property type="molecule type" value="Genomic_DNA"/>
</dbReference>
<dbReference type="eggNOG" id="KOG3221">
    <property type="taxonomic scope" value="Eukaryota"/>
</dbReference>
<dbReference type="SUPFAM" id="SSF110004">
    <property type="entry name" value="Glycolipid transfer protein, GLTP"/>
    <property type="match status" value="1"/>
</dbReference>
<evidence type="ECO:0000313" key="4">
    <source>
        <dbReference type="EnsemblMetazoa" id="PHUM555750-PA"/>
    </source>
</evidence>
<dbReference type="PANTHER" id="PTHR10219:SF25">
    <property type="entry name" value="PLECKSTRIN HOMOLOGY DOMAIN-CONTAINING FAMILY A MEMBER 8"/>
    <property type="match status" value="1"/>
</dbReference>
<dbReference type="EMBL" id="AAZO01006755">
    <property type="status" value="NOT_ANNOTATED_CDS"/>
    <property type="molecule type" value="Genomic_DNA"/>
</dbReference>
<feature type="domain" description="Glycolipid transfer protein" evidence="2">
    <location>
        <begin position="29"/>
        <end position="167"/>
    </location>
</feature>
<dbReference type="OMA" id="EMHGAEW"/>
<keyword evidence="5" id="KW-1185">Reference proteome</keyword>
<evidence type="ECO:0000256" key="1">
    <source>
        <dbReference type="ARBA" id="ARBA00022448"/>
    </source>
</evidence>
<dbReference type="STRING" id="121224.E0W0I1"/>
<dbReference type="RefSeq" id="XP_002431875.1">
    <property type="nucleotide sequence ID" value="XM_002431830.1"/>
</dbReference>
<dbReference type="InterPro" id="IPR036497">
    <property type="entry name" value="GLTP_sf"/>
</dbReference>
<dbReference type="Proteomes" id="UP000009046">
    <property type="component" value="Unassembled WGS sequence"/>
</dbReference>
<keyword evidence="1" id="KW-0813">Transport</keyword>
<dbReference type="InParanoid" id="E0W0I1"/>
<dbReference type="HOGENOM" id="CLU_079400_2_0_1"/>
<evidence type="ECO:0000313" key="5">
    <source>
        <dbReference type="Proteomes" id="UP000009046"/>
    </source>
</evidence>
<accession>E0W0I1</accession>
<dbReference type="CTD" id="8234656"/>
<reference evidence="3" key="2">
    <citation type="submission" date="2007-04" db="EMBL/GenBank/DDBJ databases">
        <title>The genome of the human body louse.</title>
        <authorList>
            <consortium name="The Human Body Louse Genome Consortium"/>
            <person name="Kirkness E."/>
            <person name="Walenz B."/>
            <person name="Hass B."/>
            <person name="Bruggner R."/>
            <person name="Strausberg R."/>
        </authorList>
    </citation>
    <scope>NUCLEOTIDE SEQUENCE</scope>
    <source>
        <strain evidence="3">USDA</strain>
    </source>
</reference>
<dbReference type="Gene3D" id="1.10.3520.10">
    <property type="entry name" value="Glycolipid transfer protein"/>
    <property type="match status" value="1"/>
</dbReference>
<reference evidence="3" key="1">
    <citation type="submission" date="2007-04" db="EMBL/GenBank/DDBJ databases">
        <title>Annotation of Pediculus humanus corporis strain USDA.</title>
        <authorList>
            <person name="Kirkness E."/>
            <person name="Hannick L."/>
            <person name="Hass B."/>
            <person name="Bruggner R."/>
            <person name="Lawson D."/>
            <person name="Bidwell S."/>
            <person name="Joardar V."/>
            <person name="Caler E."/>
            <person name="Walenz B."/>
            <person name="Inman J."/>
            <person name="Schobel S."/>
            <person name="Galinsky K."/>
            <person name="Amedeo P."/>
            <person name="Strausberg R."/>
        </authorList>
    </citation>
    <scope>NUCLEOTIDE SEQUENCE</scope>
    <source>
        <strain evidence="3">USDA</strain>
    </source>
</reference>
<dbReference type="AlphaFoldDB" id="E0W0I1"/>
<sequence>MSCSAKDFPVISYAFGRTLFPCQVNGKLNTLEFLEACKGVVNLVGKLGSAFSPLHNDISCNISKIKTCFDQNPKKYYYIEDLILCEKSINRDEALDALLWLRRALHFTLVFFQNIINDSKKSEDLQEHMTSAYIQTLQPYHNWITRNLFKFFKNLMPKRSVLLSKMSECNGEEKQENLIKSLQVYFESLSDNITHINSFYKKHNLEPNSKT</sequence>
<dbReference type="GO" id="GO:1902388">
    <property type="term" value="F:ceramide 1-phosphate transfer activity"/>
    <property type="evidence" value="ECO:0007669"/>
    <property type="project" value="TreeGrafter"/>
</dbReference>
<dbReference type="EnsemblMetazoa" id="PHUM555750-RA">
    <property type="protein sequence ID" value="PHUM555750-PA"/>
    <property type="gene ID" value="PHUM555750"/>
</dbReference>